<dbReference type="EMBL" id="FOGJ01000005">
    <property type="protein sequence ID" value="SER39394.1"/>
    <property type="molecule type" value="Genomic_DNA"/>
</dbReference>
<evidence type="ECO:0000256" key="4">
    <source>
        <dbReference type="ARBA" id="ARBA00022912"/>
    </source>
</evidence>
<keyword evidence="4" id="KW-0904">Protein phosphatase</keyword>
<keyword evidence="3" id="KW-0378">Hydrolase</keyword>
<dbReference type="GO" id="GO:0030145">
    <property type="term" value="F:manganese ion binding"/>
    <property type="evidence" value="ECO:0007669"/>
    <property type="project" value="InterPro"/>
</dbReference>
<dbReference type="InterPro" id="IPR016195">
    <property type="entry name" value="Pol/histidinol_Pase-like"/>
</dbReference>
<evidence type="ECO:0000256" key="3">
    <source>
        <dbReference type="ARBA" id="ARBA00022801"/>
    </source>
</evidence>
<reference evidence="6 7" key="1">
    <citation type="submission" date="2016-10" db="EMBL/GenBank/DDBJ databases">
        <authorList>
            <person name="de Groot N.N."/>
        </authorList>
    </citation>
    <scope>NUCLEOTIDE SEQUENCE [LARGE SCALE GENOMIC DNA]</scope>
    <source>
        <strain evidence="6 7">AR40</strain>
    </source>
</reference>
<evidence type="ECO:0000313" key="7">
    <source>
        <dbReference type="Proteomes" id="UP000182584"/>
    </source>
</evidence>
<protein>
    <recommendedName>
        <fullName evidence="2">protein-tyrosine-phosphatase</fullName>
        <ecNumber evidence="2">3.1.3.48</ecNumber>
    </recommendedName>
</protein>
<dbReference type="AlphaFoldDB" id="A0A1H9NTM5"/>
<evidence type="ECO:0000256" key="1">
    <source>
        <dbReference type="ARBA" id="ARBA00005750"/>
    </source>
</evidence>
<dbReference type="OrthoDB" id="9788539at2"/>
<dbReference type="PANTHER" id="PTHR39181">
    <property type="entry name" value="TYROSINE-PROTEIN PHOSPHATASE YWQE"/>
    <property type="match status" value="1"/>
</dbReference>
<proteinExistence type="inferred from homology"/>
<dbReference type="EC" id="3.1.3.48" evidence="2"/>
<sequence>MKSNFSYGFVDMHCHVLPAVDDGSKNMEMSLNMLRIAYENNIRTIIATPHNKIYVKSVSPKGIHKRVAILQEEADKAGIDIKIYPGNELYYDETLPGRLEEGNALPMGISSDILVEFNPSDEYSYISEGLRRLSYEGWSPILAHCERYQCFYKDKSRIDEIIDGGVRLQINSDSVTMGMLNPVGRFVRKLLSQHKISFVSTDAHRDTGSRVPDILECAKFIQKKYGEDYARLILYSNAMNLLR</sequence>
<dbReference type="InterPro" id="IPR016667">
    <property type="entry name" value="Caps_polysacc_synth_CpsB/CapC"/>
</dbReference>
<evidence type="ECO:0000313" key="6">
    <source>
        <dbReference type="EMBL" id="SER39394.1"/>
    </source>
</evidence>
<dbReference type="PIRSF" id="PIRSF016557">
    <property type="entry name" value="Caps_synth_CpsB"/>
    <property type="match status" value="1"/>
</dbReference>
<dbReference type="Gene3D" id="3.20.20.140">
    <property type="entry name" value="Metal-dependent hydrolases"/>
    <property type="match status" value="1"/>
</dbReference>
<accession>A0A1H9NTM5</accession>
<name>A0A1H9NTM5_BUTFI</name>
<comment type="catalytic activity">
    <reaction evidence="5">
        <text>O-phospho-L-tyrosyl-[protein] + H2O = L-tyrosyl-[protein] + phosphate</text>
        <dbReference type="Rhea" id="RHEA:10684"/>
        <dbReference type="Rhea" id="RHEA-COMP:10136"/>
        <dbReference type="Rhea" id="RHEA-COMP:20101"/>
        <dbReference type="ChEBI" id="CHEBI:15377"/>
        <dbReference type="ChEBI" id="CHEBI:43474"/>
        <dbReference type="ChEBI" id="CHEBI:46858"/>
        <dbReference type="ChEBI" id="CHEBI:61978"/>
        <dbReference type="EC" id="3.1.3.48"/>
    </reaction>
</comment>
<evidence type="ECO:0000256" key="5">
    <source>
        <dbReference type="ARBA" id="ARBA00051722"/>
    </source>
</evidence>
<organism evidence="6 7">
    <name type="scientific">Butyrivibrio fibrisolvens</name>
    <dbReference type="NCBI Taxonomy" id="831"/>
    <lineage>
        <taxon>Bacteria</taxon>
        <taxon>Bacillati</taxon>
        <taxon>Bacillota</taxon>
        <taxon>Clostridia</taxon>
        <taxon>Lachnospirales</taxon>
        <taxon>Lachnospiraceae</taxon>
        <taxon>Butyrivibrio</taxon>
    </lineage>
</organism>
<dbReference type="PANTHER" id="PTHR39181:SF1">
    <property type="entry name" value="TYROSINE-PROTEIN PHOSPHATASE YWQE"/>
    <property type="match status" value="1"/>
</dbReference>
<dbReference type="Pfam" id="PF19567">
    <property type="entry name" value="CpsB_CapC"/>
    <property type="match status" value="1"/>
</dbReference>
<gene>
    <name evidence="6" type="ORF">SAMN04487884_10519</name>
</gene>
<dbReference type="Proteomes" id="UP000182584">
    <property type="component" value="Unassembled WGS sequence"/>
</dbReference>
<comment type="similarity">
    <text evidence="1">Belongs to the metallo-dependent hydrolases superfamily. CpsB/CapC family.</text>
</comment>
<evidence type="ECO:0000256" key="2">
    <source>
        <dbReference type="ARBA" id="ARBA00013064"/>
    </source>
</evidence>
<dbReference type="SUPFAM" id="SSF89550">
    <property type="entry name" value="PHP domain-like"/>
    <property type="match status" value="1"/>
</dbReference>
<dbReference type="eggNOG" id="COG4464">
    <property type="taxonomic scope" value="Bacteria"/>
</dbReference>
<dbReference type="GO" id="GO:0004725">
    <property type="term" value="F:protein tyrosine phosphatase activity"/>
    <property type="evidence" value="ECO:0007669"/>
    <property type="project" value="UniProtKB-EC"/>
</dbReference>
<dbReference type="RefSeq" id="WP_074754804.1">
    <property type="nucleotide sequence ID" value="NZ_FOGJ01000005.1"/>
</dbReference>